<gene>
    <name evidence="2" type="ORF">C823_04422</name>
</gene>
<dbReference type="eggNOG" id="ENOG502Z8SB">
    <property type="taxonomic scope" value="Bacteria"/>
</dbReference>
<dbReference type="EMBL" id="AQFT01000129">
    <property type="protein sequence ID" value="EMZ21605.1"/>
    <property type="molecule type" value="Genomic_DNA"/>
</dbReference>
<organism evidence="2 3">
    <name type="scientific">Eubacterium plexicaudatum ASF492</name>
    <dbReference type="NCBI Taxonomy" id="1235802"/>
    <lineage>
        <taxon>Bacteria</taxon>
        <taxon>Bacillati</taxon>
        <taxon>Bacillota</taxon>
        <taxon>Clostridia</taxon>
        <taxon>Eubacteriales</taxon>
        <taxon>Eubacteriaceae</taxon>
        <taxon>Eubacterium</taxon>
    </lineage>
</organism>
<dbReference type="PATRIC" id="fig|1235802.3.peg.4702"/>
<keyword evidence="1" id="KW-0472">Membrane</keyword>
<comment type="caution">
    <text evidence="2">The sequence shown here is derived from an EMBL/GenBank/DDBJ whole genome shotgun (WGS) entry which is preliminary data.</text>
</comment>
<accession>N2A696</accession>
<sequence>MNNVTMQSVGGVVDYSNQIRLNQYIENIRFQDINLKGAIDELEKAREFIALPDHILGSVKSKHGEIAEVFEVRFGNADRIIRGEDPNYSFDGVGRTAMEDYLKNNLPIQSKFVQSNLSMDAVLDHLNKYPDFVSKGGSYCIPKDFYSQIQSWAKLSPEELSRLPSSEGGKIARNVMDRVKELEEKTGKSFQELVEPAQVEYDQVQLNRAGDTIDTKEQEIIKVDGERREEYWKMAQASVKEGFKVAGISAAISAVLSFVTSLFNILKSKDKRMNELTKEDWEDILKQTGIGAVKGGASGGAIYALANCAGMPAPFAAALVSAALGIASLAIKLGRHEIGFDDFMYNILDLSIETAVSGAGAAIGQALVPVPVLGAIIGSLVSTTVLSLVKKHIFGGGYYEFVKKASYEKAYSDEYLSLVKAFDKCSSVVNESFMKYARNMDLFQNRRNGSKTKGDVDLNQTLYDIVNS</sequence>
<evidence type="ECO:0000256" key="1">
    <source>
        <dbReference type="SAM" id="Phobius"/>
    </source>
</evidence>
<reference evidence="2 3" key="1">
    <citation type="journal article" date="2014" name="Genome Announc.">
        <title>Draft genome sequences of the altered schaedler flora, a defined bacterial community from gnotobiotic mice.</title>
        <authorList>
            <person name="Wannemuehler M.J."/>
            <person name="Overstreet A.M."/>
            <person name="Ward D.V."/>
            <person name="Phillips G.J."/>
        </authorList>
    </citation>
    <scope>NUCLEOTIDE SEQUENCE [LARGE SCALE GENOMIC DNA]</scope>
    <source>
        <strain evidence="2 3">ASF492</strain>
    </source>
</reference>
<protein>
    <submittedName>
        <fullName evidence="2">Uncharacterized protein</fullName>
    </submittedName>
</protein>
<evidence type="ECO:0000313" key="3">
    <source>
        <dbReference type="Proteomes" id="UP000012589"/>
    </source>
</evidence>
<proteinExistence type="predicted"/>
<keyword evidence="3" id="KW-1185">Reference proteome</keyword>
<dbReference type="OrthoDB" id="9125539at2"/>
<feature type="transmembrane region" description="Helical" evidence="1">
    <location>
        <begin position="245"/>
        <end position="266"/>
    </location>
</feature>
<dbReference type="HOGENOM" id="CLU_042766_0_0_9"/>
<keyword evidence="1" id="KW-0812">Transmembrane</keyword>
<dbReference type="AlphaFoldDB" id="N2A696"/>
<dbReference type="Proteomes" id="UP000012589">
    <property type="component" value="Unassembled WGS sequence"/>
</dbReference>
<name>N2A696_9FIRM</name>
<feature type="transmembrane region" description="Helical" evidence="1">
    <location>
        <begin position="370"/>
        <end position="389"/>
    </location>
</feature>
<evidence type="ECO:0000313" key="2">
    <source>
        <dbReference type="EMBL" id="EMZ21605.1"/>
    </source>
</evidence>
<dbReference type="STRING" id="1235802.C823_04422"/>
<keyword evidence="1" id="KW-1133">Transmembrane helix</keyword>
<feature type="transmembrane region" description="Helical" evidence="1">
    <location>
        <begin position="312"/>
        <end position="331"/>
    </location>
</feature>